<comment type="caution">
    <text evidence="2">The sequence shown here is derived from an EMBL/GenBank/DDBJ whole genome shotgun (WGS) entry which is preliminary data.</text>
</comment>
<dbReference type="SUPFAM" id="SSF101898">
    <property type="entry name" value="NHL repeat"/>
    <property type="match status" value="1"/>
</dbReference>
<dbReference type="InterPro" id="IPR015943">
    <property type="entry name" value="WD40/YVTN_repeat-like_dom_sf"/>
</dbReference>
<dbReference type="Gene3D" id="2.130.10.10">
    <property type="entry name" value="YVTN repeat-like/Quinoprotein amine dehydrogenase"/>
    <property type="match status" value="2"/>
</dbReference>
<sequence length="525" mass="55275">MGTAAPAAVALLAAEPIGPDLGAYGAAKWRGGVLGANGHIYFVPCCANRILRVDPATEAAEPVGPDLGAYGDEYKWDGGVLGANGHIYFVPCDAKRILRFNPATDAAEPVGPDLGAYNGVSKWCGGVLGADGQIYFVPYDANRIVRVDPATDAAEPVGPDLGACGAAKWRGGVLGADGHIYFVPCCAKRILRFDPATNAAEPVGPDLGAYGDYKWSGGVLGADGHIYFVPCYAKRILRFDPATNAAEPVGPDLGAYGDAKWSSGVLGADGHIYFVPYDAKRILRFEPAIDAAEPVGPDLGAYNGSGMFGAHKWRGGVLGANGHIYFVPKNANRILHLSVPEEQGPPSSSVGALDCLSHLSEAEARMCQARREEAVEALRTAMARSIGNEPGATIEVCVSRLETIEAAVDLARAVGFSAANSHYAQALARLQLAAIAVIDAAPRNDRSALRIAIEAAGRPSVTSLLFPPQQPQFHTKLEAKLGGARSRLATLEAETEEEEARIAERIRLGLNAELVWPHEVPSQRA</sequence>
<gene>
    <name evidence="2" type="ORF">Ctob_015980</name>
</gene>
<dbReference type="PANTHER" id="PTHR40274:SF3">
    <property type="entry name" value="VIRGINIAMYCIN B LYASE"/>
    <property type="match status" value="1"/>
</dbReference>
<protein>
    <submittedName>
        <fullName evidence="2">Uncharacterized protein</fullName>
    </submittedName>
</protein>
<dbReference type="OrthoDB" id="10260017at2759"/>
<dbReference type="InterPro" id="IPR051344">
    <property type="entry name" value="Vgb"/>
</dbReference>
<accession>A0A0M0K513</accession>
<proteinExistence type="predicted"/>
<feature type="coiled-coil region" evidence="1">
    <location>
        <begin position="474"/>
        <end position="501"/>
    </location>
</feature>
<keyword evidence="1" id="KW-0175">Coiled coil</keyword>
<reference evidence="3" key="1">
    <citation type="journal article" date="2015" name="PLoS Genet.">
        <title>Genome Sequence and Transcriptome Analyses of Chrysochromulina tobin: Metabolic Tools for Enhanced Algal Fitness in the Prominent Order Prymnesiales (Haptophyceae).</title>
        <authorList>
            <person name="Hovde B.T."/>
            <person name="Deodato C.R."/>
            <person name="Hunsperger H.M."/>
            <person name="Ryken S.A."/>
            <person name="Yost W."/>
            <person name="Jha R.K."/>
            <person name="Patterson J."/>
            <person name="Monnat R.J. Jr."/>
            <person name="Barlow S.B."/>
            <person name="Starkenburg S.R."/>
            <person name="Cattolico R.A."/>
        </authorList>
    </citation>
    <scope>NUCLEOTIDE SEQUENCE</scope>
    <source>
        <strain evidence="3">CCMP291</strain>
    </source>
</reference>
<dbReference type="Proteomes" id="UP000037460">
    <property type="component" value="Unassembled WGS sequence"/>
</dbReference>
<keyword evidence="3" id="KW-1185">Reference proteome</keyword>
<name>A0A0M0K513_9EUKA</name>
<dbReference type="AlphaFoldDB" id="A0A0M0K513"/>
<evidence type="ECO:0000313" key="3">
    <source>
        <dbReference type="Proteomes" id="UP000037460"/>
    </source>
</evidence>
<organism evidence="2 3">
    <name type="scientific">Chrysochromulina tobinii</name>
    <dbReference type="NCBI Taxonomy" id="1460289"/>
    <lineage>
        <taxon>Eukaryota</taxon>
        <taxon>Haptista</taxon>
        <taxon>Haptophyta</taxon>
        <taxon>Prymnesiophyceae</taxon>
        <taxon>Prymnesiales</taxon>
        <taxon>Chrysochromulinaceae</taxon>
        <taxon>Chrysochromulina</taxon>
    </lineage>
</organism>
<evidence type="ECO:0000256" key="1">
    <source>
        <dbReference type="SAM" id="Coils"/>
    </source>
</evidence>
<evidence type="ECO:0000313" key="2">
    <source>
        <dbReference type="EMBL" id="KOO33448.1"/>
    </source>
</evidence>
<dbReference type="PANTHER" id="PTHR40274">
    <property type="entry name" value="VIRGINIAMYCIN B LYASE"/>
    <property type="match status" value="1"/>
</dbReference>
<dbReference type="EMBL" id="JWZX01001517">
    <property type="protein sequence ID" value="KOO33448.1"/>
    <property type="molecule type" value="Genomic_DNA"/>
</dbReference>